<dbReference type="Pfam" id="PF07859">
    <property type="entry name" value="Abhydrolase_3"/>
    <property type="match status" value="1"/>
</dbReference>
<dbReference type="PANTHER" id="PTHR48081">
    <property type="entry name" value="AB HYDROLASE SUPERFAMILY PROTEIN C4A8.06C"/>
    <property type="match status" value="1"/>
</dbReference>
<reference evidence="3" key="1">
    <citation type="submission" date="2020-12" db="EMBL/GenBank/DDBJ databases">
        <title>Metabolic potential, ecology and presence of endohyphal bacteria is reflected in genomic diversity of Mucoromycotina.</title>
        <authorList>
            <person name="Muszewska A."/>
            <person name="Okrasinska A."/>
            <person name="Steczkiewicz K."/>
            <person name="Drgas O."/>
            <person name="Orlowska M."/>
            <person name="Perlinska-Lenart U."/>
            <person name="Aleksandrzak-Piekarczyk T."/>
            <person name="Szatraj K."/>
            <person name="Zielenkiewicz U."/>
            <person name="Pilsyk S."/>
            <person name="Malc E."/>
            <person name="Mieczkowski P."/>
            <person name="Kruszewska J.S."/>
            <person name="Biernat P."/>
            <person name="Pawlowska J."/>
        </authorList>
    </citation>
    <scope>NUCLEOTIDE SEQUENCE</scope>
    <source>
        <strain evidence="3">WA0000051536</strain>
    </source>
</reference>
<sequence>MNSLIEAAKKKSVQILPEQTRYNLLRFVFDLPLPLYRSFIEFMTVPAASQKPWIKSVKGDRWQGSWYGKDASNVEDADKWTREARDEDLILVWIHGGGFCVGNDIMYSAFYIKILENLKTAHSVNARILSVNYVRTPEAIYPKQRDECMGCYNYLIKDLGIDPKKVIIGGDSAGGNLTAVILQHLKPETFPAGAILVSPWINLETTSPTYTSNRSVDCIGIKNLNNCISRYVPEGMTINDPELSPIYAEKFKGHPPLFVTYGGLEVFKHDIQEFIRRNREDKVDVEELTRSMPHIWIMQPEIPCNDAIWEEDVSKLTDWCASKIKL</sequence>
<dbReference type="PANTHER" id="PTHR48081:SF11">
    <property type="entry name" value="ALPHA_BETA HYDROLASE FOLD-3 DOMAIN-CONTAINING PROTEIN-RELATED"/>
    <property type="match status" value="1"/>
</dbReference>
<dbReference type="GO" id="GO:0016787">
    <property type="term" value="F:hydrolase activity"/>
    <property type="evidence" value="ECO:0007669"/>
    <property type="project" value="UniProtKB-KW"/>
</dbReference>
<evidence type="ECO:0000256" key="1">
    <source>
        <dbReference type="ARBA" id="ARBA00022801"/>
    </source>
</evidence>
<organism evidence="3 4">
    <name type="scientific">Umbelopsis vinacea</name>
    <dbReference type="NCBI Taxonomy" id="44442"/>
    <lineage>
        <taxon>Eukaryota</taxon>
        <taxon>Fungi</taxon>
        <taxon>Fungi incertae sedis</taxon>
        <taxon>Mucoromycota</taxon>
        <taxon>Mucoromycotina</taxon>
        <taxon>Umbelopsidomycetes</taxon>
        <taxon>Umbelopsidales</taxon>
        <taxon>Umbelopsidaceae</taxon>
        <taxon>Umbelopsis</taxon>
    </lineage>
</organism>
<protein>
    <recommendedName>
        <fullName evidence="2">Alpha/beta hydrolase fold-3 domain-containing protein</fullName>
    </recommendedName>
</protein>
<dbReference type="SUPFAM" id="SSF53474">
    <property type="entry name" value="alpha/beta-Hydrolases"/>
    <property type="match status" value="1"/>
</dbReference>
<dbReference type="InterPro" id="IPR013094">
    <property type="entry name" value="AB_hydrolase_3"/>
</dbReference>
<comment type="caution">
    <text evidence="3">The sequence shown here is derived from an EMBL/GenBank/DDBJ whole genome shotgun (WGS) entry which is preliminary data.</text>
</comment>
<name>A0A8H7UL32_9FUNG</name>
<dbReference type="AlphaFoldDB" id="A0A8H7UL32"/>
<accession>A0A8H7UL32</accession>
<dbReference type="OrthoDB" id="408631at2759"/>
<proteinExistence type="predicted"/>
<keyword evidence="1" id="KW-0378">Hydrolase</keyword>
<evidence type="ECO:0000313" key="3">
    <source>
        <dbReference type="EMBL" id="KAG2182814.1"/>
    </source>
</evidence>
<dbReference type="InterPro" id="IPR029058">
    <property type="entry name" value="AB_hydrolase_fold"/>
</dbReference>
<dbReference type="Proteomes" id="UP000612746">
    <property type="component" value="Unassembled WGS sequence"/>
</dbReference>
<keyword evidence="4" id="KW-1185">Reference proteome</keyword>
<dbReference type="EMBL" id="JAEPRA010000007">
    <property type="protein sequence ID" value="KAG2182814.1"/>
    <property type="molecule type" value="Genomic_DNA"/>
</dbReference>
<evidence type="ECO:0000259" key="2">
    <source>
        <dbReference type="Pfam" id="PF07859"/>
    </source>
</evidence>
<feature type="domain" description="Alpha/beta hydrolase fold-3" evidence="2">
    <location>
        <begin position="91"/>
        <end position="296"/>
    </location>
</feature>
<dbReference type="Gene3D" id="3.40.50.1820">
    <property type="entry name" value="alpha/beta hydrolase"/>
    <property type="match status" value="1"/>
</dbReference>
<gene>
    <name evidence="3" type="ORF">INT44_005794</name>
</gene>
<dbReference type="InterPro" id="IPR050300">
    <property type="entry name" value="GDXG_lipolytic_enzyme"/>
</dbReference>
<evidence type="ECO:0000313" key="4">
    <source>
        <dbReference type="Proteomes" id="UP000612746"/>
    </source>
</evidence>